<keyword evidence="7" id="KW-0472">Membrane</keyword>
<evidence type="ECO:0000256" key="4">
    <source>
        <dbReference type="ARBA" id="ARBA00022729"/>
    </source>
</evidence>
<keyword evidence="3" id="KW-0812">Transmembrane</keyword>
<evidence type="ECO:0000256" key="7">
    <source>
        <dbReference type="ARBA" id="ARBA00023136"/>
    </source>
</evidence>
<dbReference type="AlphaFoldDB" id="A0A7R8VGK5"/>
<accession>A0A7R8VGK5</accession>
<keyword evidence="4" id="KW-0732">Signal</keyword>
<sequence>MDKEDVEKDSLQSWVELLSSQPRSAQLLVDKHNYLLNTLKTGMNRYLKEVKASYLTPDKRDPEFVFYDVTKALVNVYR</sequence>
<comment type="similarity">
    <text evidence="2">Belongs to the nicastrin family.</text>
</comment>
<keyword evidence="5" id="KW-0256">Endoplasmic reticulum</keyword>
<evidence type="ECO:0000256" key="6">
    <source>
        <dbReference type="ARBA" id="ARBA00022989"/>
    </source>
</evidence>
<evidence type="ECO:0000256" key="2">
    <source>
        <dbReference type="ARBA" id="ARBA00007717"/>
    </source>
</evidence>
<dbReference type="PANTHER" id="PTHR31826">
    <property type="entry name" value="NICALIN"/>
    <property type="match status" value="1"/>
</dbReference>
<gene>
    <name evidence="9" type="ORF">TDIB3V08_LOCUS2663</name>
</gene>
<evidence type="ECO:0000313" key="9">
    <source>
        <dbReference type="EMBL" id="CAD7196312.1"/>
    </source>
</evidence>
<dbReference type="InterPro" id="IPR016574">
    <property type="entry name" value="Nicalin"/>
</dbReference>
<evidence type="ECO:0000256" key="1">
    <source>
        <dbReference type="ARBA" id="ARBA00004389"/>
    </source>
</evidence>
<organism evidence="9">
    <name type="scientific">Timema douglasi</name>
    <name type="common">Walking stick</name>
    <dbReference type="NCBI Taxonomy" id="61478"/>
    <lineage>
        <taxon>Eukaryota</taxon>
        <taxon>Metazoa</taxon>
        <taxon>Ecdysozoa</taxon>
        <taxon>Arthropoda</taxon>
        <taxon>Hexapoda</taxon>
        <taxon>Insecta</taxon>
        <taxon>Pterygota</taxon>
        <taxon>Neoptera</taxon>
        <taxon>Polyneoptera</taxon>
        <taxon>Phasmatodea</taxon>
        <taxon>Timematodea</taxon>
        <taxon>Timematoidea</taxon>
        <taxon>Timematidae</taxon>
        <taxon>Timema</taxon>
    </lineage>
</organism>
<reference evidence="9" key="1">
    <citation type="submission" date="2020-11" db="EMBL/GenBank/DDBJ databases">
        <authorList>
            <person name="Tran Van P."/>
        </authorList>
    </citation>
    <scope>NUCLEOTIDE SEQUENCE</scope>
</reference>
<dbReference type="GO" id="GO:0009966">
    <property type="term" value="P:regulation of signal transduction"/>
    <property type="evidence" value="ECO:0007669"/>
    <property type="project" value="InterPro"/>
</dbReference>
<evidence type="ECO:0000256" key="3">
    <source>
        <dbReference type="ARBA" id="ARBA00022692"/>
    </source>
</evidence>
<name>A0A7R8VGK5_TIMDO</name>
<proteinExistence type="inferred from homology"/>
<evidence type="ECO:0000256" key="5">
    <source>
        <dbReference type="ARBA" id="ARBA00022824"/>
    </source>
</evidence>
<comment type="subcellular location">
    <subcellularLocation>
        <location evidence="1">Endoplasmic reticulum membrane</location>
        <topology evidence="1">Single-pass membrane protein</topology>
    </subcellularLocation>
</comment>
<evidence type="ECO:0000256" key="8">
    <source>
        <dbReference type="ARBA" id="ARBA00023180"/>
    </source>
</evidence>
<keyword evidence="6" id="KW-1133">Transmembrane helix</keyword>
<keyword evidence="8" id="KW-0325">Glycoprotein</keyword>
<dbReference type="EMBL" id="OA565101">
    <property type="protein sequence ID" value="CAD7196312.1"/>
    <property type="molecule type" value="Genomic_DNA"/>
</dbReference>
<protein>
    <submittedName>
        <fullName evidence="9">Uncharacterized protein</fullName>
    </submittedName>
</protein>
<dbReference type="GO" id="GO:0005789">
    <property type="term" value="C:endoplasmic reticulum membrane"/>
    <property type="evidence" value="ECO:0007669"/>
    <property type="project" value="UniProtKB-SubCell"/>
</dbReference>